<reference evidence="9 10" key="1">
    <citation type="submission" date="2018-05" db="EMBL/GenBank/DDBJ databases">
        <title>Genomic Encyclopedia of Type Strains, Phase IV (KMG-IV): sequencing the most valuable type-strain genomes for metagenomic binning, comparative biology and taxonomic classification.</title>
        <authorList>
            <person name="Goeker M."/>
        </authorList>
    </citation>
    <scope>NUCLEOTIDE SEQUENCE [LARGE SCALE GENOMIC DNA]</scope>
    <source>
        <strain evidence="9 10">DSM 6986</strain>
    </source>
</reference>
<dbReference type="SMART" id="SM00028">
    <property type="entry name" value="TPR"/>
    <property type="match status" value="3"/>
</dbReference>
<evidence type="ECO:0000256" key="5">
    <source>
        <dbReference type="PROSITE-ProRule" id="PRU00339"/>
    </source>
</evidence>
<protein>
    <submittedName>
        <fullName evidence="9">Cytochrome c-type biogenesis protein CcmH</fullName>
    </submittedName>
</protein>
<dbReference type="Proteomes" id="UP000245396">
    <property type="component" value="Unassembled WGS sequence"/>
</dbReference>
<dbReference type="InterPro" id="IPR056413">
    <property type="entry name" value="TPR_CcmH_CycH"/>
</dbReference>
<evidence type="ECO:0000259" key="8">
    <source>
        <dbReference type="Pfam" id="PF23914"/>
    </source>
</evidence>
<dbReference type="InterPro" id="IPR051263">
    <property type="entry name" value="C-type_cytochrome_biogenesis"/>
</dbReference>
<dbReference type="PROSITE" id="PS50005">
    <property type="entry name" value="TPR"/>
    <property type="match status" value="1"/>
</dbReference>
<evidence type="ECO:0000313" key="9">
    <source>
        <dbReference type="EMBL" id="PWJ85311.1"/>
    </source>
</evidence>
<sequence>MFWFVAALLTLGASLAVLLPLAGRSQGDSSESDHDLEVYRDQLAELERDAERGLIQPADAEQARAEIARRIIRIGKAEADRPRGMRLPKLGRLMGAVAVLAVPLVSWGLYGMLGSPDIPSQPLQERLAQNPADSTVDELIGRAEAHLASNPEDGRGWDVLAPVYLRMGRYDQSVTAYRNAIRLLGSTADREAGLGEAVTNAGAGVVSAEAQQAFERALRLEKDQPKARFYLATGLVQDGKMADAAAAWQEMLAVLPADSPWRQPTQEALAETRKRMAAVTGETPASGPTQQDMDAAASMAPEDRKAMIETMVTGLDEKLRQNPHDAEGWKRLLRSYLVLGRNDDARSTLERGLAALGKTSDDGRKFAEFATSLGLPATE</sequence>
<dbReference type="InterPro" id="IPR011990">
    <property type="entry name" value="TPR-like_helical_dom_sf"/>
</dbReference>
<dbReference type="STRING" id="1192868.GCA_000304395_02616"/>
<dbReference type="SUPFAM" id="SSF48452">
    <property type="entry name" value="TPR-like"/>
    <property type="match status" value="1"/>
</dbReference>
<keyword evidence="4 5" id="KW-0802">TPR repeat</keyword>
<feature type="domain" description="Cytochrome c-type biogenesis protein H TPR" evidence="8">
    <location>
        <begin position="145"/>
        <end position="260"/>
    </location>
</feature>
<dbReference type="PANTHER" id="PTHR47870">
    <property type="entry name" value="CYTOCHROME C-TYPE BIOGENESIS PROTEIN CCMH"/>
    <property type="match status" value="1"/>
</dbReference>
<dbReference type="GO" id="GO:0017004">
    <property type="term" value="P:cytochrome complex assembly"/>
    <property type="evidence" value="ECO:0007669"/>
    <property type="project" value="UniProtKB-KW"/>
</dbReference>
<keyword evidence="10" id="KW-1185">Reference proteome</keyword>
<keyword evidence="6" id="KW-0175">Coiled coil</keyword>
<keyword evidence="7" id="KW-0812">Transmembrane</keyword>
<dbReference type="NCBIfam" id="TIGR03142">
    <property type="entry name" value="cytochro_ccmI"/>
    <property type="match status" value="1"/>
</dbReference>
<dbReference type="Gene3D" id="1.25.40.10">
    <property type="entry name" value="Tetratricopeptide repeat domain"/>
    <property type="match status" value="2"/>
</dbReference>
<dbReference type="EMBL" id="QGGG01000003">
    <property type="protein sequence ID" value="PWJ85311.1"/>
    <property type="molecule type" value="Genomic_DNA"/>
</dbReference>
<feature type="transmembrane region" description="Helical" evidence="7">
    <location>
        <begin position="93"/>
        <end position="113"/>
    </location>
</feature>
<dbReference type="Pfam" id="PF23914">
    <property type="entry name" value="TPR_CcmH_CycH"/>
    <property type="match status" value="1"/>
</dbReference>
<comment type="subcellular location">
    <subcellularLocation>
        <location evidence="1">Cell envelope</location>
    </subcellularLocation>
</comment>
<dbReference type="GO" id="GO:0030313">
    <property type="term" value="C:cell envelope"/>
    <property type="evidence" value="ECO:0007669"/>
    <property type="project" value="UniProtKB-SubCell"/>
</dbReference>
<evidence type="ECO:0000256" key="6">
    <source>
        <dbReference type="SAM" id="Coils"/>
    </source>
</evidence>
<dbReference type="GO" id="GO:0005886">
    <property type="term" value="C:plasma membrane"/>
    <property type="evidence" value="ECO:0007669"/>
    <property type="project" value="TreeGrafter"/>
</dbReference>
<dbReference type="AlphaFoldDB" id="A0A316C6H6"/>
<dbReference type="InterPro" id="IPR017560">
    <property type="entry name" value="Cyt_c_biogenesis_CcmI"/>
</dbReference>
<evidence type="ECO:0000256" key="1">
    <source>
        <dbReference type="ARBA" id="ARBA00004196"/>
    </source>
</evidence>
<dbReference type="InterPro" id="IPR019734">
    <property type="entry name" value="TPR_rpt"/>
</dbReference>
<evidence type="ECO:0000256" key="2">
    <source>
        <dbReference type="ARBA" id="ARBA00022737"/>
    </source>
</evidence>
<keyword evidence="2" id="KW-0677">Repeat</keyword>
<organism evidence="9 10">
    <name type="scientific">Pseudaminobacter salicylatoxidans</name>
    <dbReference type="NCBI Taxonomy" id="93369"/>
    <lineage>
        <taxon>Bacteria</taxon>
        <taxon>Pseudomonadati</taxon>
        <taxon>Pseudomonadota</taxon>
        <taxon>Alphaproteobacteria</taxon>
        <taxon>Hyphomicrobiales</taxon>
        <taxon>Phyllobacteriaceae</taxon>
        <taxon>Pseudaminobacter</taxon>
    </lineage>
</organism>
<evidence type="ECO:0000256" key="7">
    <source>
        <dbReference type="SAM" id="Phobius"/>
    </source>
</evidence>
<dbReference type="PANTHER" id="PTHR47870:SF1">
    <property type="entry name" value="CYTOCHROME C-TYPE BIOGENESIS PROTEIN CCMH"/>
    <property type="match status" value="1"/>
</dbReference>
<evidence type="ECO:0000256" key="4">
    <source>
        <dbReference type="ARBA" id="ARBA00022803"/>
    </source>
</evidence>
<feature type="coiled-coil region" evidence="6">
    <location>
        <begin position="29"/>
        <end position="56"/>
    </location>
</feature>
<gene>
    <name evidence="9" type="ORF">C7441_103167</name>
</gene>
<name>A0A316C6H6_PSESE</name>
<accession>A0A316C6H6</accession>
<keyword evidence="3" id="KW-0201">Cytochrome c-type biogenesis</keyword>
<comment type="caution">
    <text evidence="9">The sequence shown here is derived from an EMBL/GenBank/DDBJ whole genome shotgun (WGS) entry which is preliminary data.</text>
</comment>
<evidence type="ECO:0000313" key="10">
    <source>
        <dbReference type="Proteomes" id="UP000245396"/>
    </source>
</evidence>
<feature type="repeat" description="TPR" evidence="5">
    <location>
        <begin position="154"/>
        <end position="187"/>
    </location>
</feature>
<keyword evidence="7" id="KW-1133">Transmembrane helix</keyword>
<evidence type="ECO:0000256" key="3">
    <source>
        <dbReference type="ARBA" id="ARBA00022748"/>
    </source>
</evidence>
<keyword evidence="7" id="KW-0472">Membrane</keyword>
<proteinExistence type="predicted"/>